<evidence type="ECO:0000313" key="1">
    <source>
        <dbReference type="EMBL" id="MBP2472136.1"/>
    </source>
</evidence>
<sequence length="41" mass="4585">MLAITIGITVKPEWVDRWPGLVAGFTEGWQRMHDLLPVPPG</sequence>
<evidence type="ECO:0000313" key="2">
    <source>
        <dbReference type="Proteomes" id="UP001519363"/>
    </source>
</evidence>
<comment type="caution">
    <text evidence="1">The sequence shown here is derived from an EMBL/GenBank/DDBJ whole genome shotgun (WGS) entry which is preliminary data.</text>
</comment>
<reference evidence="1 2" key="1">
    <citation type="submission" date="2021-03" db="EMBL/GenBank/DDBJ databases">
        <title>Sequencing the genomes of 1000 actinobacteria strains.</title>
        <authorList>
            <person name="Klenk H.-P."/>
        </authorList>
    </citation>
    <scope>NUCLEOTIDE SEQUENCE [LARGE SCALE GENOMIC DNA]</scope>
    <source>
        <strain evidence="1 2">DSM 44580</strain>
    </source>
</reference>
<proteinExistence type="predicted"/>
<gene>
    <name evidence="1" type="ORF">JOF53_001008</name>
</gene>
<name>A0ABS5A6F8_9PSEU</name>
<keyword evidence="2" id="KW-1185">Reference proteome</keyword>
<protein>
    <submittedName>
        <fullName evidence="1">Uncharacterized protein</fullName>
    </submittedName>
</protein>
<dbReference type="RefSeq" id="WP_276328982.1">
    <property type="nucleotide sequence ID" value="NZ_JAGIOO010000001.1"/>
</dbReference>
<organism evidence="1 2">
    <name type="scientific">Crossiella equi</name>
    <dbReference type="NCBI Taxonomy" id="130796"/>
    <lineage>
        <taxon>Bacteria</taxon>
        <taxon>Bacillati</taxon>
        <taxon>Actinomycetota</taxon>
        <taxon>Actinomycetes</taxon>
        <taxon>Pseudonocardiales</taxon>
        <taxon>Pseudonocardiaceae</taxon>
        <taxon>Crossiella</taxon>
    </lineage>
</organism>
<accession>A0ABS5A6F8</accession>
<dbReference type="EMBL" id="JAGIOO010000001">
    <property type="protein sequence ID" value="MBP2472136.1"/>
    <property type="molecule type" value="Genomic_DNA"/>
</dbReference>
<dbReference type="Proteomes" id="UP001519363">
    <property type="component" value="Unassembled WGS sequence"/>
</dbReference>